<dbReference type="Gene3D" id="3.40.50.720">
    <property type="entry name" value="NAD(P)-binding Rossmann-like Domain"/>
    <property type="match status" value="1"/>
</dbReference>
<name>W4K8T5_HETIT</name>
<dbReference type="Pfam" id="PF05368">
    <property type="entry name" value="NmrA"/>
    <property type="match status" value="1"/>
</dbReference>
<proteinExistence type="predicted"/>
<accession>W4K8T5</accession>
<dbReference type="RefSeq" id="XP_009546785.1">
    <property type="nucleotide sequence ID" value="XM_009548490.1"/>
</dbReference>
<dbReference type="SUPFAM" id="SSF51735">
    <property type="entry name" value="NAD(P)-binding Rossmann-fold domains"/>
    <property type="match status" value="1"/>
</dbReference>
<feature type="domain" description="NmrA-like" evidence="1">
    <location>
        <begin position="10"/>
        <end position="85"/>
    </location>
</feature>
<dbReference type="GO" id="GO:0005737">
    <property type="term" value="C:cytoplasm"/>
    <property type="evidence" value="ECO:0007669"/>
    <property type="project" value="TreeGrafter"/>
</dbReference>
<reference evidence="2 3" key="1">
    <citation type="journal article" date="2012" name="New Phytol.">
        <title>Insight into trade-off between wood decay and parasitism from the genome of a fungal forest pathogen.</title>
        <authorList>
            <person name="Olson A."/>
            <person name="Aerts A."/>
            <person name="Asiegbu F."/>
            <person name="Belbahri L."/>
            <person name="Bouzid O."/>
            <person name="Broberg A."/>
            <person name="Canback B."/>
            <person name="Coutinho P.M."/>
            <person name="Cullen D."/>
            <person name="Dalman K."/>
            <person name="Deflorio G."/>
            <person name="van Diepen L.T."/>
            <person name="Dunand C."/>
            <person name="Duplessis S."/>
            <person name="Durling M."/>
            <person name="Gonthier P."/>
            <person name="Grimwood J."/>
            <person name="Fossdal C.G."/>
            <person name="Hansson D."/>
            <person name="Henrissat B."/>
            <person name="Hietala A."/>
            <person name="Himmelstrand K."/>
            <person name="Hoffmeister D."/>
            <person name="Hogberg N."/>
            <person name="James T.Y."/>
            <person name="Karlsson M."/>
            <person name="Kohler A."/>
            <person name="Kues U."/>
            <person name="Lee Y.H."/>
            <person name="Lin Y.C."/>
            <person name="Lind M."/>
            <person name="Lindquist E."/>
            <person name="Lombard V."/>
            <person name="Lucas S."/>
            <person name="Lunden K."/>
            <person name="Morin E."/>
            <person name="Murat C."/>
            <person name="Park J."/>
            <person name="Raffaello T."/>
            <person name="Rouze P."/>
            <person name="Salamov A."/>
            <person name="Schmutz J."/>
            <person name="Solheim H."/>
            <person name="Stahlberg J."/>
            <person name="Velez H."/>
            <person name="de Vries R.P."/>
            <person name="Wiebenga A."/>
            <person name="Woodward S."/>
            <person name="Yakovlev I."/>
            <person name="Garbelotto M."/>
            <person name="Martin F."/>
            <person name="Grigoriev I.V."/>
            <person name="Stenlid J."/>
        </authorList>
    </citation>
    <scope>NUCLEOTIDE SEQUENCE [LARGE SCALE GENOMIC DNA]</scope>
    <source>
        <strain evidence="2 3">TC 32-1</strain>
    </source>
</reference>
<dbReference type="InterPro" id="IPR036291">
    <property type="entry name" value="NAD(P)-bd_dom_sf"/>
</dbReference>
<dbReference type="FunCoup" id="W4K8T5">
    <property type="interactions" value="18"/>
</dbReference>
<evidence type="ECO:0000313" key="3">
    <source>
        <dbReference type="Proteomes" id="UP000030671"/>
    </source>
</evidence>
<sequence>MPSSGKPRTSILLTGPTGYIGGTILQHLLDHEDRATFDITVLVRDYLKAEKLHQFGITPVIGSLQDTEKLAQLASQADIVIHAANADDLPAVKAILSGLKEKHEQSDDAGILIHTSGTGFLVNLEGDTSIDPDIVYYDSKPEQLESLPVSRIHREVDLAIVAADTAGYIRAYIVCPSTIFNMASGPLVDSGIQNPHSVLIPWMIKNGIQRGQGGLLESGTNVWPLVDIDEVGDLYKLIFDAARADPLTPHGRAGYYFAENGEYVQYEICLEIAKALFEHGKGRSPEPVSLTDQEFKNFFGGSRLGALNCRARGERSRALGWRPKKGKAELLASVEPEIQVILAWP</sequence>
<protein>
    <recommendedName>
        <fullName evidence="1">NmrA-like domain-containing protein</fullName>
    </recommendedName>
</protein>
<dbReference type="PANTHER" id="PTHR48079:SF6">
    <property type="entry name" value="NAD(P)-BINDING DOMAIN-CONTAINING PROTEIN-RELATED"/>
    <property type="match status" value="1"/>
</dbReference>
<evidence type="ECO:0000313" key="2">
    <source>
        <dbReference type="EMBL" id="ETW82247.1"/>
    </source>
</evidence>
<dbReference type="eggNOG" id="KOG1502">
    <property type="taxonomic scope" value="Eukaryota"/>
</dbReference>
<organism evidence="2 3">
    <name type="scientific">Heterobasidion irregulare (strain TC 32-1)</name>
    <dbReference type="NCBI Taxonomy" id="747525"/>
    <lineage>
        <taxon>Eukaryota</taxon>
        <taxon>Fungi</taxon>
        <taxon>Dikarya</taxon>
        <taxon>Basidiomycota</taxon>
        <taxon>Agaricomycotina</taxon>
        <taxon>Agaricomycetes</taxon>
        <taxon>Russulales</taxon>
        <taxon>Bondarzewiaceae</taxon>
        <taxon>Heterobasidion</taxon>
        <taxon>Heterobasidion annosum species complex</taxon>
    </lineage>
</organism>
<dbReference type="GO" id="GO:0004029">
    <property type="term" value="F:aldehyde dehydrogenase (NAD+) activity"/>
    <property type="evidence" value="ECO:0007669"/>
    <property type="project" value="TreeGrafter"/>
</dbReference>
<dbReference type="InterPro" id="IPR051783">
    <property type="entry name" value="NAD(P)-dependent_oxidoreduct"/>
</dbReference>
<dbReference type="PANTHER" id="PTHR48079">
    <property type="entry name" value="PROTEIN YEEZ"/>
    <property type="match status" value="1"/>
</dbReference>
<dbReference type="HOGENOM" id="CLU_007383_12_1_1"/>
<dbReference type="KEGG" id="hir:HETIRDRAFT_154681"/>
<dbReference type="STRING" id="747525.W4K8T5"/>
<dbReference type="GeneID" id="20667513"/>
<evidence type="ECO:0000259" key="1">
    <source>
        <dbReference type="Pfam" id="PF05368"/>
    </source>
</evidence>
<dbReference type="Proteomes" id="UP000030671">
    <property type="component" value="Unassembled WGS sequence"/>
</dbReference>
<dbReference type="EMBL" id="KI925458">
    <property type="protein sequence ID" value="ETW82247.1"/>
    <property type="molecule type" value="Genomic_DNA"/>
</dbReference>
<dbReference type="InParanoid" id="W4K8T5"/>
<gene>
    <name evidence="2" type="ORF">HETIRDRAFT_154681</name>
</gene>
<keyword evidence="3" id="KW-1185">Reference proteome</keyword>
<dbReference type="InterPro" id="IPR008030">
    <property type="entry name" value="NmrA-like"/>
</dbReference>
<dbReference type="OrthoDB" id="10262413at2759"/>
<dbReference type="AlphaFoldDB" id="W4K8T5"/>